<sequence length="76" mass="8766">MFGELKNPLVNKNIIIPIIGPMPNINKINLAEFFVCPNSLLASFLNFFGFFFDDFFFIKTTLQQTNNEIINNLSFD</sequence>
<evidence type="ECO:0000313" key="2">
    <source>
        <dbReference type="Proteomes" id="UP000001026"/>
    </source>
</evidence>
<accession>A8WIA1</accession>
<proteinExistence type="predicted"/>
<dbReference type="RefSeq" id="WP_036930798.1">
    <property type="nucleotide sequence ID" value="NC_005072.1"/>
</dbReference>
<dbReference type="Proteomes" id="UP000001026">
    <property type="component" value="Chromosome"/>
</dbReference>
<dbReference type="AlphaFoldDB" id="A8WIA1"/>
<reference evidence="1 2" key="1">
    <citation type="journal article" date="2003" name="Nature">
        <title>Genome divergence in two Prochlorococcus ecotypes reflects oceanic niche differentiation.</title>
        <authorList>
            <person name="Rocap G."/>
            <person name="Larimer F.W."/>
            <person name="Lamerdin J.E."/>
            <person name="Malfatti S."/>
            <person name="Chain P."/>
            <person name="Ahlgren N.A."/>
            <person name="Arellano A."/>
            <person name="Coleman M."/>
            <person name="Hauser L."/>
            <person name="Hess W.R."/>
            <person name="Johnson Z.I."/>
            <person name="Land M.L."/>
            <person name="Lindell D."/>
            <person name="Post A.F."/>
            <person name="Regala W."/>
            <person name="Shah M."/>
            <person name="Shaw S.L."/>
            <person name="Steglich C."/>
            <person name="Sullivan M.B."/>
            <person name="Ting C.S."/>
            <person name="Tolonen A."/>
            <person name="Webb E.A."/>
            <person name="Zinser E.R."/>
            <person name="Chisholm S.W."/>
        </authorList>
    </citation>
    <scope>NUCLEOTIDE SEQUENCE [LARGE SCALE GENOMIC DNA]</scope>
    <source>
        <strain evidence="2">CCMP1986 / NIES-2087 / MED4</strain>
    </source>
</reference>
<protein>
    <submittedName>
        <fullName evidence="1">Uncharacterized protein</fullName>
    </submittedName>
</protein>
<dbReference type="STRING" id="59919.PMM1882"/>
<organism evidence="1 2">
    <name type="scientific">Prochlorococcus marinus subsp. pastoris (strain CCMP1986 / NIES-2087 / MED4)</name>
    <dbReference type="NCBI Taxonomy" id="59919"/>
    <lineage>
        <taxon>Bacteria</taxon>
        <taxon>Bacillati</taxon>
        <taxon>Cyanobacteriota</taxon>
        <taxon>Cyanophyceae</taxon>
        <taxon>Synechococcales</taxon>
        <taxon>Prochlorococcaceae</taxon>
        <taxon>Prochlorococcus</taxon>
    </lineage>
</organism>
<dbReference type="HOGENOM" id="CLU_2651550_0_0_3"/>
<dbReference type="EMBL" id="BX548174">
    <property type="protein sequence ID" value="CAP16386.1"/>
    <property type="molecule type" value="Genomic_DNA"/>
</dbReference>
<gene>
    <name evidence="1" type="ordered locus">PMM1882</name>
</gene>
<evidence type="ECO:0000313" key="1">
    <source>
        <dbReference type="EMBL" id="CAP16386.1"/>
    </source>
</evidence>
<name>A8WIA1_PROMP</name>
<dbReference type="KEGG" id="pmm:PMM1882"/>